<dbReference type="AlphaFoldDB" id="A0A6J4U1X4"/>
<feature type="compositionally biased region" description="Basic residues" evidence="1">
    <location>
        <begin position="45"/>
        <end position="79"/>
    </location>
</feature>
<organism evidence="2">
    <name type="scientific">uncultured Thermomicrobiales bacterium</name>
    <dbReference type="NCBI Taxonomy" id="1645740"/>
    <lineage>
        <taxon>Bacteria</taxon>
        <taxon>Pseudomonadati</taxon>
        <taxon>Thermomicrobiota</taxon>
        <taxon>Thermomicrobia</taxon>
        <taxon>Thermomicrobiales</taxon>
        <taxon>environmental samples</taxon>
    </lineage>
</organism>
<feature type="region of interest" description="Disordered" evidence="1">
    <location>
        <begin position="1"/>
        <end position="293"/>
    </location>
</feature>
<protein>
    <submittedName>
        <fullName evidence="2">High-affinity branched-chain amino acid transport system permease protein LivH</fullName>
    </submittedName>
</protein>
<feature type="compositionally biased region" description="Basic and acidic residues" evidence="1">
    <location>
        <begin position="106"/>
        <end position="116"/>
    </location>
</feature>
<evidence type="ECO:0000313" key="2">
    <source>
        <dbReference type="EMBL" id="CAA9536073.1"/>
    </source>
</evidence>
<feature type="compositionally biased region" description="Basic residues" evidence="1">
    <location>
        <begin position="230"/>
        <end position="247"/>
    </location>
</feature>
<reference evidence="2" key="1">
    <citation type="submission" date="2020-02" db="EMBL/GenBank/DDBJ databases">
        <authorList>
            <person name="Meier V. D."/>
        </authorList>
    </citation>
    <scope>NUCLEOTIDE SEQUENCE</scope>
    <source>
        <strain evidence="2">AVDCRST_MAG59</strain>
    </source>
</reference>
<name>A0A6J4U1X4_9BACT</name>
<proteinExistence type="predicted"/>
<sequence>AEPGAGHLQRARARLDLRPDGDGVHARLRGPPLPESGPRGPVHAGRLRRLARRRAVGARRDAGHRRGLRRRRLRRRRLVPGRVPPHDRAARLGHHDHHRQPRPRHRDRERDLDRLRAAQQVDPPAARGGLQGRRLAARPVPATADARRLARHPPPHGSLPDPFPARACDPRSRPEPGRCLPGRDPSPPRLRDRDGDQRRADRGRRGAAQRRLLPEPRGRVGDGSEGADRHHLRRPRQHRGHPLRRLRDRAPRVLRLDVPGCPLGAAGPLRLPDRGAHRPARRDRRPGGGGAGM</sequence>
<feature type="non-terminal residue" evidence="2">
    <location>
        <position position="1"/>
    </location>
</feature>
<accession>A0A6J4U1X4</accession>
<feature type="compositionally biased region" description="Basic and acidic residues" evidence="1">
    <location>
        <begin position="13"/>
        <end position="25"/>
    </location>
</feature>
<feature type="compositionally biased region" description="Basic residues" evidence="1">
    <location>
        <begin position="91"/>
        <end position="105"/>
    </location>
</feature>
<feature type="non-terminal residue" evidence="2">
    <location>
        <position position="293"/>
    </location>
</feature>
<feature type="compositionally biased region" description="Basic and acidic residues" evidence="1">
    <location>
        <begin position="212"/>
        <end position="229"/>
    </location>
</feature>
<feature type="compositionally biased region" description="Basic and acidic residues" evidence="1">
    <location>
        <begin position="189"/>
        <end position="204"/>
    </location>
</feature>
<evidence type="ECO:0000256" key="1">
    <source>
        <dbReference type="SAM" id="MobiDB-lite"/>
    </source>
</evidence>
<dbReference type="EMBL" id="CADCWF010000013">
    <property type="protein sequence ID" value="CAA9536073.1"/>
    <property type="molecule type" value="Genomic_DNA"/>
</dbReference>
<feature type="compositionally biased region" description="Low complexity" evidence="1">
    <location>
        <begin position="123"/>
        <end position="139"/>
    </location>
</feature>
<gene>
    <name evidence="2" type="ORF">AVDCRST_MAG59-269</name>
</gene>